<dbReference type="SUPFAM" id="SSF49265">
    <property type="entry name" value="Fibronectin type III"/>
    <property type="match status" value="6"/>
</dbReference>
<dbReference type="InterPro" id="IPR013783">
    <property type="entry name" value="Ig-like_fold"/>
</dbReference>
<dbReference type="InterPro" id="IPR013098">
    <property type="entry name" value="Ig_I-set"/>
</dbReference>
<evidence type="ECO:0000256" key="1">
    <source>
        <dbReference type="ARBA" id="ARBA00022737"/>
    </source>
</evidence>
<feature type="domain" description="Fibronectin type-III" evidence="5">
    <location>
        <begin position="874"/>
        <end position="968"/>
    </location>
</feature>
<dbReference type="CDD" id="cd05748">
    <property type="entry name" value="Ig_Titin_like"/>
    <property type="match status" value="1"/>
</dbReference>
<keyword evidence="1" id="KW-0677">Repeat</keyword>
<evidence type="ECO:0000256" key="3">
    <source>
        <dbReference type="SAM" id="MobiDB-lite"/>
    </source>
</evidence>
<dbReference type="Pfam" id="PF00041">
    <property type="entry name" value="fn3"/>
    <property type="match status" value="8"/>
</dbReference>
<dbReference type="Ensembl" id="ENSPNAT00000085085.1">
    <property type="protein sequence ID" value="ENSPNAP00000079815.1"/>
    <property type="gene ID" value="ENSPNAG00000030379.1"/>
</dbReference>
<dbReference type="PANTHER" id="PTHR14340:SF13">
    <property type="entry name" value="TITIN"/>
    <property type="match status" value="1"/>
</dbReference>
<feature type="domain" description="Ig-like" evidence="4">
    <location>
        <begin position="1068"/>
        <end position="1138"/>
    </location>
</feature>
<dbReference type="Gene3D" id="2.60.40.10">
    <property type="entry name" value="Immunoglobulins"/>
    <property type="match status" value="13"/>
</dbReference>
<feature type="domain" description="Fibronectin type-III" evidence="5">
    <location>
        <begin position="174"/>
        <end position="275"/>
    </location>
</feature>
<dbReference type="PROSITE" id="PS50853">
    <property type="entry name" value="FN3"/>
    <property type="match status" value="9"/>
</dbReference>
<proteinExistence type="predicted"/>
<dbReference type="GO" id="GO:0031430">
    <property type="term" value="C:M band"/>
    <property type="evidence" value="ECO:0007669"/>
    <property type="project" value="TreeGrafter"/>
</dbReference>
<protein>
    <recommendedName>
        <fullName evidence="8">Titin</fullName>
    </recommendedName>
</protein>
<reference evidence="6" key="3">
    <citation type="submission" date="2025-09" db="UniProtKB">
        <authorList>
            <consortium name="Ensembl"/>
        </authorList>
    </citation>
    <scope>IDENTIFICATION</scope>
</reference>
<dbReference type="FunFam" id="2.60.40.10:FF:000002">
    <property type="entry name" value="Titin a"/>
    <property type="match status" value="3"/>
</dbReference>
<dbReference type="SUPFAM" id="SSF48726">
    <property type="entry name" value="Immunoglobulin"/>
    <property type="match status" value="5"/>
</dbReference>
<feature type="domain" description="Fibronectin type-III" evidence="5">
    <location>
        <begin position="678"/>
        <end position="774"/>
    </location>
</feature>
<dbReference type="SMART" id="SM00408">
    <property type="entry name" value="IGc2"/>
    <property type="match status" value="5"/>
</dbReference>
<dbReference type="InterPro" id="IPR007110">
    <property type="entry name" value="Ig-like_dom"/>
</dbReference>
<feature type="domain" description="Ig-like" evidence="4">
    <location>
        <begin position="385"/>
        <end position="466"/>
    </location>
</feature>
<evidence type="ECO:0008006" key="8">
    <source>
        <dbReference type="Google" id="ProtNLM"/>
    </source>
</evidence>
<sequence>KPEYDGGSKVIGYIVEKKELPEGRWLKANFTNVIETEYTATGLAEDQKYEFRVIARNAAGVFSGPSYSTGPITAKDEIEPPRISIDPQYTQTIVDLQVEIPVSGRPKPKVMWTKDGAALKFTTRVNISNTPHSTILSIKEAARDDGGMYGMNVSNAVGQKDATIEIITLDKPGPPSGPVRFNDITVSSVTLSWDPPKYTGGCSVSNYIVQKRDTTTTTWENVSVTLARTTLKVPRLKTGAEYQFRIIAQNRYGKSYALDSPAVVAQYPYREPGPPGTPFVSSLSRDHMVVEWHEPVSDGGSSIIGYHLERKERNSILWTKINKTLIQETKFKTSPLEEGMEYEFRVYGENIVGIGRCSKISEGYVARDPCDPPGTPEALHFSIDPEYTQTLIVNAGDTFKIDADVHGKPVPTIQWFKGDKEIENTIRCEIKNTDTRAMIVIKDALRQDGGNYTLQLTNVAGSQTVSFHVKVLDKPSPPEGPLHVTGVSSDKCTLSWRPPQHDGGSAITHYIIERRETSRLAWTMVSIDCKSTVYKVTSLLEGNEYMFRVMAVNSYGVSEPITSPSVIMKNPFVAPGSPQILEVTNIARDSMTICWSAPETDGGSEIVGYIVEKKDRSGIKWTRCNRQKVTDVCFRVQGLIEDHEYEFRVSAENAAGISEPSLPTSYYKASDPKYKPGPPTNAHVIDTTKSSISVTWGKPLNDGGSAIQGYIVEICKAEEEEWSMCTPPTGLRVNKFEITKLTEQQEYKVQVCAINKLGVGEPAVIPGTVKPEDKLEAPEIHLDSELRKGIVVRAGGSVRINVPFKGRPTPEINWTKDEGELSEKAVIEKGLNFTQLSIDSCDRKDSGKYTLTLQNSSGSVSEFVAVKVLDTPGAPQNLVVKDIKKDSVTLVWDAPLIDGGAKIKNYVVDKRESTRKAYANVTAKCSKTSFKVENLAEGAMYYFRVMAENEFGVGLPVETKTASKASEVPLPVGKVLLTDVTKASASLAWEKPEHDGGSRIVGYLIEMQPKGTDKWGVATSVKTCEGTVTGLTAGQEYLLRVLAYNEKGKSEPKLLAAPVIANDLTIEPSLKVQFSTYSVKSGDDLKLEIPVFGRPKPKVTWMKDGQTLKVTSRISTSNTPTSAILQITEANKDDLGKYAITTEFAITGLTADQQYEFRVTARNAAGIFSEPSDSTGPITTKDEIEPPSVSVDPKYKDVIVINAGENLVLEADIHGKPIPDVQWLKEGKEMDKTLRIEVKTTQKCASITIKDCTRLDSGHYDLVLTNSGGTKTVPITVRVLDRPDSDGGTEI</sequence>
<reference evidence="6 7" key="1">
    <citation type="submission" date="2020-10" db="EMBL/GenBank/DDBJ databases">
        <title>Pygocentrus nattereri (red-bellied piranha) genome, fPygNat1, primary haplotype.</title>
        <authorList>
            <person name="Myers G."/>
            <person name="Meyer A."/>
            <person name="Karagic N."/>
            <person name="Pippel M."/>
            <person name="Winkler S."/>
            <person name="Tracey A."/>
            <person name="Wood J."/>
            <person name="Formenti G."/>
            <person name="Howe K."/>
            <person name="Fedrigo O."/>
            <person name="Jarvis E.D."/>
        </authorList>
    </citation>
    <scope>NUCLEOTIDE SEQUENCE [LARGE SCALE GENOMIC DNA]</scope>
</reference>
<keyword evidence="2" id="KW-0393">Immunoglobulin domain</keyword>
<feature type="domain" description="Fibronectin type-III" evidence="5">
    <location>
        <begin position="971"/>
        <end position="1064"/>
    </location>
</feature>
<feature type="domain" description="Fibronectin type-III" evidence="5">
    <location>
        <begin position="1"/>
        <end position="77"/>
    </location>
</feature>
<dbReference type="InterPro" id="IPR036179">
    <property type="entry name" value="Ig-like_dom_sf"/>
</dbReference>
<evidence type="ECO:0000313" key="6">
    <source>
        <dbReference type="Ensembl" id="ENSPNAP00000079815.1"/>
    </source>
</evidence>
<dbReference type="Pfam" id="PF07679">
    <property type="entry name" value="I-set"/>
    <property type="match status" value="5"/>
</dbReference>
<dbReference type="InterPro" id="IPR003598">
    <property type="entry name" value="Ig_sub2"/>
</dbReference>
<evidence type="ECO:0000259" key="4">
    <source>
        <dbReference type="PROSITE" id="PS50835"/>
    </source>
</evidence>
<dbReference type="PROSITE" id="PS50835">
    <property type="entry name" value="IG_LIKE"/>
    <property type="match status" value="4"/>
</dbReference>
<dbReference type="PRINTS" id="PR00014">
    <property type="entry name" value="FNTYPEIII"/>
</dbReference>
<organism evidence="6 7">
    <name type="scientific">Pygocentrus nattereri</name>
    <name type="common">Red-bellied piranha</name>
    <dbReference type="NCBI Taxonomy" id="42514"/>
    <lineage>
        <taxon>Eukaryota</taxon>
        <taxon>Metazoa</taxon>
        <taxon>Chordata</taxon>
        <taxon>Craniata</taxon>
        <taxon>Vertebrata</taxon>
        <taxon>Euteleostomi</taxon>
        <taxon>Actinopterygii</taxon>
        <taxon>Neopterygii</taxon>
        <taxon>Teleostei</taxon>
        <taxon>Ostariophysi</taxon>
        <taxon>Characiformes</taxon>
        <taxon>Characoidei</taxon>
        <taxon>Pygocentrus</taxon>
    </lineage>
</organism>
<keyword evidence="7" id="KW-1185">Reference proteome</keyword>
<reference evidence="6" key="2">
    <citation type="submission" date="2025-08" db="UniProtKB">
        <authorList>
            <consortium name="Ensembl"/>
        </authorList>
    </citation>
    <scope>IDENTIFICATION</scope>
</reference>
<dbReference type="FunFam" id="2.60.40.10:FF:000003">
    <property type="entry name" value="Titin isoform E"/>
    <property type="match status" value="2"/>
</dbReference>
<dbReference type="GO" id="GO:0045214">
    <property type="term" value="P:sarcomere organization"/>
    <property type="evidence" value="ECO:0007669"/>
    <property type="project" value="TreeGrafter"/>
</dbReference>
<feature type="domain" description="Fibronectin type-III" evidence="5">
    <location>
        <begin position="276"/>
        <end position="368"/>
    </location>
</feature>
<dbReference type="PANTHER" id="PTHR14340">
    <property type="entry name" value="MICROFIBRIL-ASSOCIATED GLYCOPROTEIN 3"/>
    <property type="match status" value="1"/>
</dbReference>
<dbReference type="InterPro" id="IPR036116">
    <property type="entry name" value="FN3_sf"/>
</dbReference>
<dbReference type="GO" id="GO:0008307">
    <property type="term" value="F:structural constituent of muscle"/>
    <property type="evidence" value="ECO:0007669"/>
    <property type="project" value="TreeGrafter"/>
</dbReference>
<dbReference type="FunFam" id="2.60.40.10:FF:000112">
    <property type="entry name" value="Titin a"/>
    <property type="match status" value="1"/>
</dbReference>
<dbReference type="SMART" id="SM00409">
    <property type="entry name" value="IG"/>
    <property type="match status" value="5"/>
</dbReference>
<dbReference type="FunFam" id="2.60.40.10:FF:000031">
    <property type="entry name" value="Myosin-binding protein C, slow type"/>
    <property type="match status" value="2"/>
</dbReference>
<evidence type="ECO:0000313" key="7">
    <source>
        <dbReference type="Proteomes" id="UP001501920"/>
    </source>
</evidence>
<gene>
    <name evidence="6" type="primary">ATP2A1</name>
</gene>
<feature type="region of interest" description="Disordered" evidence="3">
    <location>
        <begin position="1168"/>
        <end position="1187"/>
    </location>
</feature>
<dbReference type="GO" id="GO:0048738">
    <property type="term" value="P:cardiac muscle tissue development"/>
    <property type="evidence" value="ECO:0007669"/>
    <property type="project" value="TreeGrafter"/>
</dbReference>
<dbReference type="FunFam" id="2.60.40.10:FF:000034">
    <property type="entry name" value="Titin isoform A"/>
    <property type="match status" value="2"/>
</dbReference>
<dbReference type="FunFam" id="2.60.40.10:FF:000012">
    <property type="entry name" value="titin isoform X1"/>
    <property type="match status" value="1"/>
</dbReference>
<dbReference type="InterPro" id="IPR003961">
    <property type="entry name" value="FN3_dom"/>
</dbReference>
<dbReference type="InterPro" id="IPR003599">
    <property type="entry name" value="Ig_sub"/>
</dbReference>
<dbReference type="CDD" id="cd00063">
    <property type="entry name" value="FN3"/>
    <property type="match status" value="9"/>
</dbReference>
<feature type="domain" description="Ig-like" evidence="4">
    <location>
        <begin position="1187"/>
        <end position="1276"/>
    </location>
</feature>
<evidence type="ECO:0000256" key="2">
    <source>
        <dbReference type="ARBA" id="ARBA00023319"/>
    </source>
</evidence>
<feature type="domain" description="Fibronectin type-III" evidence="5">
    <location>
        <begin position="1091"/>
        <end position="1183"/>
    </location>
</feature>
<dbReference type="GeneTree" id="ENSGT01150000286978"/>
<feature type="domain" description="Fibronectin type-III" evidence="5">
    <location>
        <begin position="477"/>
        <end position="571"/>
    </location>
</feature>
<dbReference type="FunFam" id="2.60.40.10:FF:000547">
    <property type="entry name" value="Titin a"/>
    <property type="match status" value="1"/>
</dbReference>
<evidence type="ECO:0000259" key="5">
    <source>
        <dbReference type="PROSITE" id="PS50853"/>
    </source>
</evidence>
<name>A0AAR2LTB3_PYGNA</name>
<dbReference type="Proteomes" id="UP001501920">
    <property type="component" value="Chromosome 6"/>
</dbReference>
<feature type="domain" description="Ig-like" evidence="4">
    <location>
        <begin position="778"/>
        <end position="867"/>
    </location>
</feature>
<accession>A0AAR2LTB3</accession>
<feature type="domain" description="Fibronectin type-III" evidence="5">
    <location>
        <begin position="574"/>
        <end position="672"/>
    </location>
</feature>
<dbReference type="SMART" id="SM00060">
    <property type="entry name" value="FN3"/>
    <property type="match status" value="9"/>
</dbReference>